<evidence type="ECO:0000256" key="4">
    <source>
        <dbReference type="ARBA" id="ARBA00022840"/>
    </source>
</evidence>
<dbReference type="SUPFAM" id="SSF52402">
    <property type="entry name" value="Adenine nucleotide alpha hydrolases-like"/>
    <property type="match status" value="1"/>
</dbReference>
<dbReference type="AlphaFoldDB" id="A0A132NPH9"/>
<dbReference type="CDD" id="cd00553">
    <property type="entry name" value="NAD_synthase"/>
    <property type="match status" value="1"/>
</dbReference>
<organism evidence="7 8">
    <name type="scientific">Giardia duodenalis assemblage B</name>
    <dbReference type="NCBI Taxonomy" id="1394984"/>
    <lineage>
        <taxon>Eukaryota</taxon>
        <taxon>Metamonada</taxon>
        <taxon>Diplomonadida</taxon>
        <taxon>Hexamitidae</taxon>
        <taxon>Giardiinae</taxon>
        <taxon>Giardia</taxon>
    </lineage>
</organism>
<name>A0A132NPH9_GIAIN</name>
<keyword evidence="2" id="KW-0436">Ligase</keyword>
<dbReference type="Pfam" id="PF02540">
    <property type="entry name" value="NAD_synthase"/>
    <property type="match status" value="1"/>
</dbReference>
<keyword evidence="3" id="KW-0547">Nucleotide-binding</keyword>
<feature type="domain" description="NAD/GMP synthase" evidence="6">
    <location>
        <begin position="63"/>
        <end position="317"/>
    </location>
</feature>
<comment type="pathway">
    <text evidence="1">Cofactor biosynthesis; NAD(+) biosynthesis.</text>
</comment>
<evidence type="ECO:0000313" key="7">
    <source>
        <dbReference type="EMBL" id="KWX11901.1"/>
    </source>
</evidence>
<dbReference type="InterPro" id="IPR022310">
    <property type="entry name" value="NAD/GMP_synthase"/>
</dbReference>
<accession>A0A132NPH9</accession>
<keyword evidence="4" id="KW-0067">ATP-binding</keyword>
<dbReference type="Proteomes" id="UP000070089">
    <property type="component" value="Unassembled WGS sequence"/>
</dbReference>
<evidence type="ECO:0000256" key="1">
    <source>
        <dbReference type="ARBA" id="ARBA00004790"/>
    </source>
</evidence>
<dbReference type="InterPro" id="IPR014729">
    <property type="entry name" value="Rossmann-like_a/b/a_fold"/>
</dbReference>
<dbReference type="GO" id="GO:0005737">
    <property type="term" value="C:cytoplasm"/>
    <property type="evidence" value="ECO:0007669"/>
    <property type="project" value="InterPro"/>
</dbReference>
<dbReference type="OrthoDB" id="2020662at2759"/>
<dbReference type="NCBIfam" id="TIGR00552">
    <property type="entry name" value="nadE"/>
    <property type="match status" value="1"/>
</dbReference>
<dbReference type="InterPro" id="IPR003694">
    <property type="entry name" value="NAD_synthase"/>
</dbReference>
<dbReference type="GO" id="GO:0004359">
    <property type="term" value="F:glutaminase activity"/>
    <property type="evidence" value="ECO:0007669"/>
    <property type="project" value="InterPro"/>
</dbReference>
<evidence type="ECO:0000256" key="2">
    <source>
        <dbReference type="ARBA" id="ARBA00022598"/>
    </source>
</evidence>
<evidence type="ECO:0000256" key="3">
    <source>
        <dbReference type="ARBA" id="ARBA00022741"/>
    </source>
</evidence>
<evidence type="ECO:0000313" key="8">
    <source>
        <dbReference type="Proteomes" id="UP000070089"/>
    </source>
</evidence>
<evidence type="ECO:0000259" key="6">
    <source>
        <dbReference type="Pfam" id="PF02540"/>
    </source>
</evidence>
<evidence type="ECO:0000256" key="5">
    <source>
        <dbReference type="ARBA" id="ARBA00023027"/>
    </source>
</evidence>
<dbReference type="EMBL" id="JXTI01000149">
    <property type="protein sequence ID" value="KWX11901.1"/>
    <property type="molecule type" value="Genomic_DNA"/>
</dbReference>
<dbReference type="GO" id="GO:0003952">
    <property type="term" value="F:NAD+ synthase (glutamine-hydrolyzing) activity"/>
    <property type="evidence" value="ECO:0007669"/>
    <property type="project" value="InterPro"/>
</dbReference>
<dbReference type="GO" id="GO:0005524">
    <property type="term" value="F:ATP binding"/>
    <property type="evidence" value="ECO:0007669"/>
    <property type="project" value="UniProtKB-KW"/>
</dbReference>
<reference evidence="7 8" key="1">
    <citation type="journal article" date="2015" name="Mol. Biochem. Parasitol.">
        <title>Identification of polymorphic genes for use in assemblage B genotyping assays through comparative genomics of multiple assemblage B Giardia duodenalis isolates.</title>
        <authorList>
            <person name="Wielinga C."/>
            <person name="Thompson R.C."/>
            <person name="Monis P."/>
            <person name="Ryan U."/>
        </authorList>
    </citation>
    <scope>NUCLEOTIDE SEQUENCE [LARGE SCALE GENOMIC DNA]</scope>
    <source>
        <strain evidence="7 8">BAH15c1</strain>
    </source>
</reference>
<protein>
    <submittedName>
        <fullName evidence="7">NH3-dependent NAD synthetase</fullName>
    </submittedName>
</protein>
<dbReference type="PANTHER" id="PTHR23090:SF9">
    <property type="entry name" value="GLUTAMINE-DEPENDENT NAD(+) SYNTHETASE"/>
    <property type="match status" value="1"/>
</dbReference>
<keyword evidence="5" id="KW-0520">NAD</keyword>
<gene>
    <name evidence="7" type="ORF">QR46_4145</name>
</gene>
<dbReference type="GO" id="GO:0009435">
    <property type="term" value="P:NAD+ biosynthetic process"/>
    <property type="evidence" value="ECO:0007669"/>
    <property type="project" value="UniProtKB-UniPathway"/>
</dbReference>
<proteinExistence type="predicted"/>
<dbReference type="PANTHER" id="PTHR23090">
    <property type="entry name" value="NH 3 /GLUTAMINE-DEPENDENT NAD + SYNTHETASE"/>
    <property type="match status" value="1"/>
</dbReference>
<comment type="caution">
    <text evidence="7">The sequence shown here is derived from an EMBL/GenBank/DDBJ whole genome shotgun (WGS) entry which is preliminary data.</text>
</comment>
<dbReference type="VEuPathDB" id="GiardiaDB:QR46_4145"/>
<sequence length="322" mass="35436">MQNQLTLLSLTELRMILSNGSLLMKTVNEDKKSVDMVEEMHSELQGLLVDVRKKRAFSPSKWVNKKVDALNQYAKASGIAGCVVNLSGGVDSAVTFALLSRAKATETSPITRVLGIAQPISSTMSIQNRAYELSSYGEIVTVDQTDIFGLLAPLMEDACGIRGKEFARGNLKSYMRTPVAFYVTQLLSQEGIPSVVVGTGNYDEDGFLYYFSKAGDGVSDIQLIHDLHKSEVFAVGRYLGIPESILNAPPSADLWEGQTDEAEIGTSYDFVELYVSLERDEALKQRLATMSHEAQLQYEKVGKLLCSIHARNGHKKVFPLNI</sequence>
<dbReference type="Gene3D" id="3.40.50.620">
    <property type="entry name" value="HUPs"/>
    <property type="match status" value="1"/>
</dbReference>
<dbReference type="UniPathway" id="UPA00253"/>